<organism evidence="6 7">
    <name type="scientific">Nocardiopsis changdeensis</name>
    <dbReference type="NCBI Taxonomy" id="2831969"/>
    <lineage>
        <taxon>Bacteria</taxon>
        <taxon>Bacillati</taxon>
        <taxon>Actinomycetota</taxon>
        <taxon>Actinomycetes</taxon>
        <taxon>Streptosporangiales</taxon>
        <taxon>Nocardiopsidaceae</taxon>
        <taxon>Nocardiopsis</taxon>
    </lineage>
</organism>
<reference evidence="6 7" key="1">
    <citation type="submission" date="2021-05" db="EMBL/GenBank/DDBJ databases">
        <title>Direct Submission.</title>
        <authorList>
            <person name="Li K."/>
            <person name="Gao J."/>
        </authorList>
    </citation>
    <scope>NUCLEOTIDE SEQUENCE [LARGE SCALE GENOMIC DNA]</scope>
    <source>
        <strain evidence="6 7">Mg02</strain>
    </source>
</reference>
<proteinExistence type="predicted"/>
<evidence type="ECO:0000256" key="3">
    <source>
        <dbReference type="ARBA" id="ARBA00023163"/>
    </source>
</evidence>
<keyword evidence="2 4" id="KW-0238">DNA-binding</keyword>
<evidence type="ECO:0000259" key="5">
    <source>
        <dbReference type="PROSITE" id="PS50977"/>
    </source>
</evidence>
<dbReference type="InterPro" id="IPR009057">
    <property type="entry name" value="Homeodomain-like_sf"/>
</dbReference>
<evidence type="ECO:0000256" key="4">
    <source>
        <dbReference type="PROSITE-ProRule" id="PRU00335"/>
    </source>
</evidence>
<dbReference type="InterPro" id="IPR036271">
    <property type="entry name" value="Tet_transcr_reg_TetR-rel_C_sf"/>
</dbReference>
<dbReference type="Proteomes" id="UP000676079">
    <property type="component" value="Chromosome"/>
</dbReference>
<dbReference type="PANTHER" id="PTHR30055:SF234">
    <property type="entry name" value="HTH-TYPE TRANSCRIPTIONAL REGULATOR BETI"/>
    <property type="match status" value="1"/>
</dbReference>
<evidence type="ECO:0000313" key="6">
    <source>
        <dbReference type="EMBL" id="QUX20688.1"/>
    </source>
</evidence>
<dbReference type="InterPro" id="IPR001647">
    <property type="entry name" value="HTH_TetR"/>
</dbReference>
<accession>A0ABX8BH52</accession>
<dbReference type="Pfam" id="PF00440">
    <property type="entry name" value="TetR_N"/>
    <property type="match status" value="1"/>
</dbReference>
<dbReference type="Pfam" id="PF21597">
    <property type="entry name" value="TetR_C_43"/>
    <property type="match status" value="1"/>
</dbReference>
<evidence type="ECO:0000313" key="7">
    <source>
        <dbReference type="Proteomes" id="UP000676079"/>
    </source>
</evidence>
<keyword evidence="1" id="KW-0805">Transcription regulation</keyword>
<evidence type="ECO:0000256" key="2">
    <source>
        <dbReference type="ARBA" id="ARBA00023125"/>
    </source>
</evidence>
<keyword evidence="7" id="KW-1185">Reference proteome</keyword>
<dbReference type="InterPro" id="IPR050109">
    <property type="entry name" value="HTH-type_TetR-like_transc_reg"/>
</dbReference>
<evidence type="ECO:0000256" key="1">
    <source>
        <dbReference type="ARBA" id="ARBA00023015"/>
    </source>
</evidence>
<dbReference type="RefSeq" id="WP_220561885.1">
    <property type="nucleotide sequence ID" value="NZ_CP074133.1"/>
</dbReference>
<dbReference type="InterPro" id="IPR049445">
    <property type="entry name" value="TetR_SbtR-like_C"/>
</dbReference>
<keyword evidence="3" id="KW-0804">Transcription</keyword>
<dbReference type="PANTHER" id="PTHR30055">
    <property type="entry name" value="HTH-TYPE TRANSCRIPTIONAL REGULATOR RUTR"/>
    <property type="match status" value="1"/>
</dbReference>
<sequence length="216" mass="23109">MPGDPSQMASAGPALRADALRNRERILRAAREAFASHGIDVPMATIARRAGVGTATLYRRFPTRDDLVAEAFADQASACADLVDHALADPDPWRGFAASLYRIAAMQVADRGFGAAFLGSSPLSPELEERRARAEEGFARLILRAKQAGALRADFERTDLTLVLMAVDGIRADTAEAALAAARRMVGHLLRSFRTDPGSAPPLPPPAPVGLYHLEL</sequence>
<feature type="domain" description="HTH tetR-type" evidence="5">
    <location>
        <begin position="20"/>
        <end position="79"/>
    </location>
</feature>
<dbReference type="Gene3D" id="1.10.357.10">
    <property type="entry name" value="Tetracycline Repressor, domain 2"/>
    <property type="match status" value="1"/>
</dbReference>
<protein>
    <submittedName>
        <fullName evidence="6">TetR/AcrR family transcriptional regulator</fullName>
    </submittedName>
</protein>
<gene>
    <name evidence="6" type="ORF">KGD84_19595</name>
</gene>
<dbReference type="PROSITE" id="PS50977">
    <property type="entry name" value="HTH_TETR_2"/>
    <property type="match status" value="1"/>
</dbReference>
<feature type="DNA-binding region" description="H-T-H motif" evidence="4">
    <location>
        <begin position="42"/>
        <end position="61"/>
    </location>
</feature>
<dbReference type="SUPFAM" id="SSF48498">
    <property type="entry name" value="Tetracyclin repressor-like, C-terminal domain"/>
    <property type="match status" value="1"/>
</dbReference>
<name>A0ABX8BH52_9ACTN</name>
<dbReference type="SUPFAM" id="SSF46689">
    <property type="entry name" value="Homeodomain-like"/>
    <property type="match status" value="1"/>
</dbReference>
<dbReference type="EMBL" id="CP074133">
    <property type="protein sequence ID" value="QUX20688.1"/>
    <property type="molecule type" value="Genomic_DNA"/>
</dbReference>
<dbReference type="PRINTS" id="PR00455">
    <property type="entry name" value="HTHTETR"/>
</dbReference>